<evidence type="ECO:0000256" key="5">
    <source>
        <dbReference type="ARBA" id="ARBA00022927"/>
    </source>
</evidence>
<dbReference type="STRING" id="75743.A0A401QDM3"/>
<dbReference type="GO" id="GO:0006606">
    <property type="term" value="P:protein import into nucleus"/>
    <property type="evidence" value="ECO:0007669"/>
    <property type="project" value="InterPro"/>
</dbReference>
<evidence type="ECO:0000256" key="4">
    <source>
        <dbReference type="ARBA" id="ARBA00022737"/>
    </source>
</evidence>
<keyword evidence="3" id="KW-0963">Cytoplasm</keyword>
<dbReference type="Gene3D" id="1.25.10.10">
    <property type="entry name" value="Leucine-rich Repeat Variant"/>
    <property type="match status" value="1"/>
</dbReference>
<dbReference type="InterPro" id="IPR016024">
    <property type="entry name" value="ARM-type_fold"/>
</dbReference>
<dbReference type="AlphaFoldDB" id="A0A401QDM3"/>
<evidence type="ECO:0000256" key="3">
    <source>
        <dbReference type="ARBA" id="ARBA00022490"/>
    </source>
</evidence>
<keyword evidence="7" id="KW-1185">Reference proteome</keyword>
<organism evidence="6 7">
    <name type="scientific">Scyliorhinus torazame</name>
    <name type="common">Cloudy catshark</name>
    <name type="synonym">Catulus torazame</name>
    <dbReference type="NCBI Taxonomy" id="75743"/>
    <lineage>
        <taxon>Eukaryota</taxon>
        <taxon>Metazoa</taxon>
        <taxon>Chordata</taxon>
        <taxon>Craniata</taxon>
        <taxon>Vertebrata</taxon>
        <taxon>Chondrichthyes</taxon>
        <taxon>Elasmobranchii</taxon>
        <taxon>Galeomorphii</taxon>
        <taxon>Galeoidea</taxon>
        <taxon>Carcharhiniformes</taxon>
        <taxon>Scyliorhinidae</taxon>
        <taxon>Scyliorhinus</taxon>
    </lineage>
</organism>
<dbReference type="Proteomes" id="UP000288216">
    <property type="component" value="Unassembled WGS sequence"/>
</dbReference>
<evidence type="ECO:0000313" key="7">
    <source>
        <dbReference type="Proteomes" id="UP000288216"/>
    </source>
</evidence>
<gene>
    <name evidence="6" type="ORF">scyTo_0024429</name>
</gene>
<proteinExistence type="predicted"/>
<evidence type="ECO:0000313" key="6">
    <source>
        <dbReference type="EMBL" id="GCB83499.1"/>
    </source>
</evidence>
<accession>A0A401QDM3</accession>
<protein>
    <recommendedName>
        <fullName evidence="8">TOG domain-containing protein</fullName>
    </recommendedName>
</protein>
<dbReference type="InterPro" id="IPR011989">
    <property type="entry name" value="ARM-like"/>
</dbReference>
<comment type="subcellular location">
    <subcellularLocation>
        <location evidence="1">Cytoplasm</location>
    </subcellularLocation>
</comment>
<evidence type="ECO:0000256" key="2">
    <source>
        <dbReference type="ARBA" id="ARBA00022448"/>
    </source>
</evidence>
<reference evidence="6 7" key="1">
    <citation type="journal article" date="2018" name="Nat. Ecol. Evol.">
        <title>Shark genomes provide insights into elasmobranch evolution and the origin of vertebrates.</title>
        <authorList>
            <person name="Hara Y"/>
            <person name="Yamaguchi K"/>
            <person name="Onimaru K"/>
            <person name="Kadota M"/>
            <person name="Koyanagi M"/>
            <person name="Keeley SD"/>
            <person name="Tatsumi K"/>
            <person name="Tanaka K"/>
            <person name="Motone F"/>
            <person name="Kageyama Y"/>
            <person name="Nozu R"/>
            <person name="Adachi N"/>
            <person name="Nishimura O"/>
            <person name="Nakagawa R"/>
            <person name="Tanegashima C"/>
            <person name="Kiyatake I"/>
            <person name="Matsumoto R"/>
            <person name="Murakumo K"/>
            <person name="Nishida K"/>
            <person name="Terakita A"/>
            <person name="Kuratani S"/>
            <person name="Sato K"/>
            <person name="Hyodo S Kuraku.S."/>
        </authorList>
    </citation>
    <scope>NUCLEOTIDE SEQUENCE [LARGE SCALE GENOMIC DNA]</scope>
</reference>
<dbReference type="GO" id="GO:0005737">
    <property type="term" value="C:cytoplasm"/>
    <property type="evidence" value="ECO:0007669"/>
    <property type="project" value="UniProtKB-SubCell"/>
</dbReference>
<dbReference type="Pfam" id="PF13513">
    <property type="entry name" value="HEAT_EZ"/>
    <property type="match status" value="1"/>
</dbReference>
<evidence type="ECO:0000256" key="1">
    <source>
        <dbReference type="ARBA" id="ARBA00004496"/>
    </source>
</evidence>
<name>A0A401QDM3_SCYTO</name>
<dbReference type="InterPro" id="IPR040122">
    <property type="entry name" value="Importin_beta"/>
</dbReference>
<dbReference type="EMBL" id="BFAA01046419">
    <property type="protein sequence ID" value="GCB83499.1"/>
    <property type="molecule type" value="Genomic_DNA"/>
</dbReference>
<dbReference type="OrthoDB" id="7862313at2759"/>
<comment type="caution">
    <text evidence="6">The sequence shown here is derived from an EMBL/GenBank/DDBJ whole genome shotgun (WGS) entry which is preliminary data.</text>
</comment>
<dbReference type="SUPFAM" id="SSF48371">
    <property type="entry name" value="ARM repeat"/>
    <property type="match status" value="1"/>
</dbReference>
<keyword evidence="2" id="KW-0813">Transport</keyword>
<dbReference type="PANTHER" id="PTHR10527">
    <property type="entry name" value="IMPORTIN BETA"/>
    <property type="match status" value="1"/>
</dbReference>
<evidence type="ECO:0008006" key="8">
    <source>
        <dbReference type="Google" id="ProtNLM"/>
    </source>
</evidence>
<keyword evidence="4" id="KW-0677">Repeat</keyword>
<keyword evidence="5" id="KW-0653">Protein transport</keyword>
<sequence length="115" mass="12887">MEPALRSDNPYERKAGLMSMAVLAEGCADHIRQKHLHPMLHCMCQALTDQSQVVRNAALFALGQFSEFLQPDISKYSDEIMPLLLNYLGTIDNSKGGHLTKAYYALENFVENLGE</sequence>